<dbReference type="Gene3D" id="3.40.190.10">
    <property type="entry name" value="Periplasmic binding protein-like II"/>
    <property type="match status" value="1"/>
</dbReference>
<keyword evidence="3" id="KW-0732">Signal</keyword>
<sequence length="222" mass="25625">MDKLATLDEKGTPTPYGLIDDWDYVNSTFLKLHVRTDAKWQTDFEGLYENEYFTAADVIFTLDLMLDQNANLNYEKLKWIDSYEIDTINDNYVNVYIDSDPNTVEKEPYAFAMEDLSVYPYPEHYLNVASSIAQIVASSRWEKFGEFPFGTGKYVYSMTESNPNIALVFEKYTNWFDVGAIDGSSLSIDFDKIELQKYSDTYAMRLEMQEGSLDIADFGKDP</sequence>
<name>X1SUL3_9ZZZZ</name>
<comment type="similarity">
    <text evidence="1">Belongs to the bacterial solute-binding protein 5 family.</text>
</comment>
<evidence type="ECO:0000256" key="3">
    <source>
        <dbReference type="ARBA" id="ARBA00022729"/>
    </source>
</evidence>
<evidence type="ECO:0000313" key="5">
    <source>
        <dbReference type="EMBL" id="GAI96648.1"/>
    </source>
</evidence>
<dbReference type="GO" id="GO:1904680">
    <property type="term" value="F:peptide transmembrane transporter activity"/>
    <property type="evidence" value="ECO:0007669"/>
    <property type="project" value="TreeGrafter"/>
</dbReference>
<keyword evidence="2" id="KW-0813">Transport</keyword>
<dbReference type="EMBL" id="BARW01024852">
    <property type="protein sequence ID" value="GAI96648.1"/>
    <property type="molecule type" value="Genomic_DNA"/>
</dbReference>
<accession>X1SUL3</accession>
<evidence type="ECO:0000256" key="1">
    <source>
        <dbReference type="ARBA" id="ARBA00005695"/>
    </source>
</evidence>
<dbReference type="PANTHER" id="PTHR30290">
    <property type="entry name" value="PERIPLASMIC BINDING COMPONENT OF ABC TRANSPORTER"/>
    <property type="match status" value="1"/>
</dbReference>
<comment type="caution">
    <text evidence="5">The sequence shown here is derived from an EMBL/GenBank/DDBJ whole genome shotgun (WGS) entry which is preliminary data.</text>
</comment>
<organism evidence="5">
    <name type="scientific">marine sediment metagenome</name>
    <dbReference type="NCBI Taxonomy" id="412755"/>
    <lineage>
        <taxon>unclassified sequences</taxon>
        <taxon>metagenomes</taxon>
        <taxon>ecological metagenomes</taxon>
    </lineage>
</organism>
<dbReference type="SUPFAM" id="SSF53850">
    <property type="entry name" value="Periplasmic binding protein-like II"/>
    <property type="match status" value="1"/>
</dbReference>
<gene>
    <name evidence="5" type="ORF">S12H4_40881</name>
</gene>
<feature type="domain" description="Solute-binding protein family 5" evidence="4">
    <location>
        <begin position="28"/>
        <end position="217"/>
    </location>
</feature>
<dbReference type="AlphaFoldDB" id="X1SUL3"/>
<dbReference type="PANTHER" id="PTHR30290:SF9">
    <property type="entry name" value="OLIGOPEPTIDE-BINDING PROTEIN APPA"/>
    <property type="match status" value="1"/>
</dbReference>
<reference evidence="5" key="1">
    <citation type="journal article" date="2014" name="Front. Microbiol.">
        <title>High frequency of phylogenetically diverse reductive dehalogenase-homologous genes in deep subseafloor sedimentary metagenomes.</title>
        <authorList>
            <person name="Kawai M."/>
            <person name="Futagami T."/>
            <person name="Toyoda A."/>
            <person name="Takaki Y."/>
            <person name="Nishi S."/>
            <person name="Hori S."/>
            <person name="Arai W."/>
            <person name="Tsubouchi T."/>
            <person name="Morono Y."/>
            <person name="Uchiyama I."/>
            <person name="Ito T."/>
            <person name="Fujiyama A."/>
            <person name="Inagaki F."/>
            <person name="Takami H."/>
        </authorList>
    </citation>
    <scope>NUCLEOTIDE SEQUENCE</scope>
    <source>
        <strain evidence="5">Expedition CK06-06</strain>
    </source>
</reference>
<dbReference type="Pfam" id="PF00496">
    <property type="entry name" value="SBP_bac_5"/>
    <property type="match status" value="1"/>
</dbReference>
<dbReference type="GO" id="GO:0015833">
    <property type="term" value="P:peptide transport"/>
    <property type="evidence" value="ECO:0007669"/>
    <property type="project" value="TreeGrafter"/>
</dbReference>
<dbReference type="InterPro" id="IPR039424">
    <property type="entry name" value="SBP_5"/>
</dbReference>
<protein>
    <recommendedName>
        <fullName evidence="4">Solute-binding protein family 5 domain-containing protein</fullName>
    </recommendedName>
</protein>
<dbReference type="InterPro" id="IPR000914">
    <property type="entry name" value="SBP_5_dom"/>
</dbReference>
<feature type="non-terminal residue" evidence="5">
    <location>
        <position position="222"/>
    </location>
</feature>
<evidence type="ECO:0000256" key="2">
    <source>
        <dbReference type="ARBA" id="ARBA00022448"/>
    </source>
</evidence>
<proteinExistence type="inferred from homology"/>
<evidence type="ECO:0000259" key="4">
    <source>
        <dbReference type="Pfam" id="PF00496"/>
    </source>
</evidence>